<dbReference type="InterPro" id="IPR000192">
    <property type="entry name" value="Aminotrans_V_dom"/>
</dbReference>
<dbReference type="Proteomes" id="UP000318571">
    <property type="component" value="Chromosome 1"/>
</dbReference>
<dbReference type="GO" id="GO:0030170">
    <property type="term" value="F:pyridoxal phosphate binding"/>
    <property type="evidence" value="ECO:0007669"/>
    <property type="project" value="InterPro"/>
</dbReference>
<accession>A0A553NTN5</accession>
<dbReference type="Gene3D" id="3.90.1150.10">
    <property type="entry name" value="Aspartate Aminotransferase, domain 1"/>
    <property type="match status" value="1"/>
</dbReference>
<keyword evidence="3" id="KW-1185">Reference proteome</keyword>
<dbReference type="PANTHER" id="PTHR14237">
    <property type="entry name" value="MOLYBDOPTERIN COFACTOR SULFURASE MOSC"/>
    <property type="match status" value="1"/>
</dbReference>
<sequence length="672" mass="75442">MNKILPMDIQNGIREDFPHLRGTTYLDQAGAGLYCHSQIENVSKELQTSLFANPHSDFRSKEAIDAVRTEVLDYFHTNNENYKLVFTSGATAGLKIIGHCFSFKPGHRNCFAYLTDNHTSVIGMRELFREKEPQITVRPLDSHDLIKGPVAQETFEKALLAFPAMSNFCGFKYPIESVLKLWGDTWTTILDASALVSTCELNLSQLKPDFVVLSFYKIFGYPTGLGALLVKSDVMDALHKTYFGGGTVEMHFTRSSIHVPRRSWVDYFEDGTLPYHQIMALRHGFSALKRHVPGGIKAVESHTFGLAQYLYQGLARILHENGNPVVEIYHSSNFISVKEQGGIVNFNLLQCDGKYFGFNVFHRLAKLEQVLVRVGCFCNVGACQKYLQFSDQTMMANYQKGHVCGDDIDLVNGHPTGSIRISFGYYSTTNDVDIVIDLVRNHFVQEDTLKTHYLSTQKAVIEAIYIYPIKSCAPIKVNSWRLSPSVCLGSVCGETMDGLDCGQDASEWLCKAFGESNLKLVQQLGRSSVSFNSMSLANEAPYLVVNKSSVDLLWKKLVEDDHLKTHDMTLEILQEQFRANLIISGDTAFQEDQWESIIGRGFSLAFHKKCLRCSMISIDQRSGLELTGVIKTLTRMTKRGFCFGTLFKNSPETSNAIIIVGTNVQIQMKQNN</sequence>
<dbReference type="EMBL" id="VCGU01000010">
    <property type="protein sequence ID" value="TRY68797.1"/>
    <property type="molecule type" value="Genomic_DNA"/>
</dbReference>
<dbReference type="InterPro" id="IPR015422">
    <property type="entry name" value="PyrdxlP-dep_Trfase_small"/>
</dbReference>
<name>A0A553NTN5_TIGCA</name>
<dbReference type="STRING" id="6832.A0A553NTN5"/>
<evidence type="ECO:0000313" key="3">
    <source>
        <dbReference type="Proteomes" id="UP000318571"/>
    </source>
</evidence>
<gene>
    <name evidence="2" type="ORF">TCAL_09393</name>
</gene>
<proteinExistence type="predicted"/>
<comment type="caution">
    <text evidence="2">The sequence shown here is derived from an EMBL/GenBank/DDBJ whole genome shotgun (WGS) entry which is preliminary data.</text>
</comment>
<protein>
    <recommendedName>
        <fullName evidence="1">MOSC domain-containing protein</fullName>
    </recommendedName>
</protein>
<organism evidence="2 3">
    <name type="scientific">Tigriopus californicus</name>
    <name type="common">Marine copepod</name>
    <dbReference type="NCBI Taxonomy" id="6832"/>
    <lineage>
        <taxon>Eukaryota</taxon>
        <taxon>Metazoa</taxon>
        <taxon>Ecdysozoa</taxon>
        <taxon>Arthropoda</taxon>
        <taxon>Crustacea</taxon>
        <taxon>Multicrustacea</taxon>
        <taxon>Hexanauplia</taxon>
        <taxon>Copepoda</taxon>
        <taxon>Harpacticoida</taxon>
        <taxon>Harpacticidae</taxon>
        <taxon>Tigriopus</taxon>
    </lineage>
</organism>
<dbReference type="Gene3D" id="3.40.640.10">
    <property type="entry name" value="Type I PLP-dependent aspartate aminotransferase-like (Major domain)"/>
    <property type="match status" value="1"/>
</dbReference>
<dbReference type="SUPFAM" id="SSF141673">
    <property type="entry name" value="MOSC N-terminal domain-like"/>
    <property type="match status" value="1"/>
</dbReference>
<dbReference type="InterPro" id="IPR005302">
    <property type="entry name" value="MoCF_Sase_C"/>
</dbReference>
<evidence type="ECO:0000259" key="1">
    <source>
        <dbReference type="PROSITE" id="PS51340"/>
    </source>
</evidence>
<reference evidence="2 3" key="1">
    <citation type="journal article" date="2018" name="Nat. Ecol. Evol.">
        <title>Genomic signatures of mitonuclear coevolution across populations of Tigriopus californicus.</title>
        <authorList>
            <person name="Barreto F.S."/>
            <person name="Watson E.T."/>
            <person name="Lima T.G."/>
            <person name="Willett C.S."/>
            <person name="Edmands S."/>
            <person name="Li W."/>
            <person name="Burton R.S."/>
        </authorList>
    </citation>
    <scope>NUCLEOTIDE SEQUENCE [LARGE SCALE GENOMIC DNA]</scope>
    <source>
        <strain evidence="2 3">San Diego</strain>
    </source>
</reference>
<dbReference type="SUPFAM" id="SSF53383">
    <property type="entry name" value="PLP-dependent transferases"/>
    <property type="match status" value="1"/>
</dbReference>
<dbReference type="Pfam" id="PF03473">
    <property type="entry name" value="MOSC"/>
    <property type="match status" value="1"/>
</dbReference>
<dbReference type="Pfam" id="PF00266">
    <property type="entry name" value="Aminotran_5"/>
    <property type="match status" value="1"/>
</dbReference>
<dbReference type="PANTHER" id="PTHR14237:SF80">
    <property type="entry name" value="MOLYBDENUM COFACTOR SULFURASE"/>
    <property type="match status" value="1"/>
</dbReference>
<dbReference type="InterPro" id="IPR015424">
    <property type="entry name" value="PyrdxlP-dep_Trfase"/>
</dbReference>
<dbReference type="PROSITE" id="PS51340">
    <property type="entry name" value="MOSC"/>
    <property type="match status" value="1"/>
</dbReference>
<dbReference type="GO" id="GO:0003824">
    <property type="term" value="F:catalytic activity"/>
    <property type="evidence" value="ECO:0007669"/>
    <property type="project" value="InterPro"/>
</dbReference>
<dbReference type="AlphaFoldDB" id="A0A553NTN5"/>
<dbReference type="OMA" id="HTGFLAR"/>
<dbReference type="InterPro" id="IPR015421">
    <property type="entry name" value="PyrdxlP-dep_Trfase_major"/>
</dbReference>
<feature type="domain" description="MOSC" evidence="1">
    <location>
        <begin position="518"/>
        <end position="667"/>
    </location>
</feature>
<evidence type="ECO:0000313" key="2">
    <source>
        <dbReference type="EMBL" id="TRY68797.1"/>
    </source>
</evidence>
<dbReference type="GO" id="GO:0030151">
    <property type="term" value="F:molybdenum ion binding"/>
    <property type="evidence" value="ECO:0007669"/>
    <property type="project" value="InterPro"/>
</dbReference>